<dbReference type="Gene3D" id="3.10.400.20">
    <property type="match status" value="1"/>
</dbReference>
<evidence type="ECO:0000259" key="4">
    <source>
        <dbReference type="Pfam" id="PF26292"/>
    </source>
</evidence>
<feature type="region of interest" description="Disordered" evidence="2">
    <location>
        <begin position="154"/>
        <end position="174"/>
    </location>
</feature>
<reference evidence="5" key="2">
    <citation type="submission" date="2004-02" db="EMBL/GenBank/DDBJ databases">
        <authorList>
            <consortium name="Genoscope"/>
            <consortium name="Whitehead Institute Centre for Genome Research"/>
        </authorList>
    </citation>
    <scope>NUCLEOTIDE SEQUENCE</scope>
</reference>
<dbReference type="AlphaFoldDB" id="Q4RJX1"/>
<dbReference type="SUPFAM" id="SSF88697">
    <property type="entry name" value="PUA domain-like"/>
    <property type="match status" value="1"/>
</dbReference>
<dbReference type="KEGG" id="tng:GSTEN00033240G001"/>
<dbReference type="InterPro" id="IPR048248">
    <property type="entry name" value="PUA_eIF2d-like"/>
</dbReference>
<dbReference type="GO" id="GO:0003723">
    <property type="term" value="F:RNA binding"/>
    <property type="evidence" value="ECO:0007669"/>
    <property type="project" value="InterPro"/>
</dbReference>
<dbReference type="GO" id="GO:0003743">
    <property type="term" value="F:translation initiation factor activity"/>
    <property type="evidence" value="ECO:0007669"/>
    <property type="project" value="InterPro"/>
</dbReference>
<dbReference type="OrthoDB" id="199771at2759"/>
<dbReference type="InterPro" id="IPR048247">
    <property type="entry name" value="eIF2D_N"/>
</dbReference>
<proteinExistence type="predicted"/>
<accession>Q4RJX1</accession>
<dbReference type="PANTHER" id="PTHR12217">
    <property type="entry name" value="EUKARYOTIC TRANSLATION INITIATION FACTOR 2D"/>
    <property type="match status" value="1"/>
</dbReference>
<protein>
    <submittedName>
        <fullName evidence="5">(spotted green pufferfish) hypothetical protein</fullName>
    </submittedName>
</protein>
<dbReference type="NCBIfam" id="TIGR00451">
    <property type="entry name" value="unchar_dom_2"/>
    <property type="match status" value="1"/>
</dbReference>
<dbReference type="CDD" id="cd11610">
    <property type="entry name" value="eIF2D_N"/>
    <property type="match status" value="1"/>
</dbReference>
<gene>
    <name evidence="5" type="ORF">GSTENG00033240001</name>
</gene>
<sequence length="174" mass="18903">MFVRPFRVKSNTGIKGSDRRKLKADIAAAFPSLGAEDLSELVPNKEEINVVKIYAHKGEAVTVYVLHKNPLFFELEKRLYPTVYALWRYPALLPVFRTWPPVIQKLIGGADLMLPGVVMPSGGLPDVQQGDSCAITVVGNRAPVAVGSAAMSSSEMHNCGSEGKRSECSSHIHG</sequence>
<reference evidence="5" key="1">
    <citation type="journal article" date="2004" name="Nature">
        <title>Genome duplication in the teleost fish Tetraodon nigroviridis reveals the early vertebrate proto-karyotype.</title>
        <authorList>
            <person name="Jaillon O."/>
            <person name="Aury J.-M."/>
            <person name="Brunet F."/>
            <person name="Petit J.-L."/>
            <person name="Stange-Thomann N."/>
            <person name="Mauceli E."/>
            <person name="Bouneau L."/>
            <person name="Fischer C."/>
            <person name="Ozouf-Costaz C."/>
            <person name="Bernot A."/>
            <person name="Nicaud S."/>
            <person name="Jaffe D."/>
            <person name="Fisher S."/>
            <person name="Lutfalla G."/>
            <person name="Dossat C."/>
            <person name="Segurens B."/>
            <person name="Dasilva C."/>
            <person name="Salanoubat M."/>
            <person name="Levy M."/>
            <person name="Boudet N."/>
            <person name="Castellano S."/>
            <person name="Anthouard V."/>
            <person name="Jubin C."/>
            <person name="Castelli V."/>
            <person name="Katinka M."/>
            <person name="Vacherie B."/>
            <person name="Biemont C."/>
            <person name="Skalli Z."/>
            <person name="Cattolico L."/>
            <person name="Poulain J."/>
            <person name="De Berardinis V."/>
            <person name="Cruaud C."/>
            <person name="Duprat S."/>
            <person name="Brottier P."/>
            <person name="Coutanceau J.-P."/>
            <person name="Gouzy J."/>
            <person name="Parra G."/>
            <person name="Lardier G."/>
            <person name="Chapple C."/>
            <person name="McKernan K.J."/>
            <person name="McEwan P."/>
            <person name="Bosak S."/>
            <person name="Kellis M."/>
            <person name="Volff J.-N."/>
            <person name="Guigo R."/>
            <person name="Zody M.C."/>
            <person name="Mesirov J."/>
            <person name="Lindblad-Toh K."/>
            <person name="Birren B."/>
            <person name="Nusbaum C."/>
            <person name="Kahn D."/>
            <person name="Robinson-Rechavi M."/>
            <person name="Laudet V."/>
            <person name="Schachter V."/>
            <person name="Quetier F."/>
            <person name="Saurin W."/>
            <person name="Scarpelli C."/>
            <person name="Wincker P."/>
            <person name="Lander E.S."/>
            <person name="Weissenbach J."/>
            <person name="Roest Crollius H."/>
        </authorList>
    </citation>
    <scope>NUCLEOTIDE SEQUENCE [LARGE SCALE GENOMIC DNA]</scope>
</reference>
<feature type="domain" description="Pre-PUA" evidence="3">
    <location>
        <begin position="2"/>
        <end position="90"/>
    </location>
</feature>
<dbReference type="PROSITE" id="PS50890">
    <property type="entry name" value="PUA"/>
    <property type="match status" value="1"/>
</dbReference>
<dbReference type="Pfam" id="PF17832">
    <property type="entry name" value="Pre-PUA"/>
    <property type="match status" value="1"/>
</dbReference>
<dbReference type="InterPro" id="IPR041366">
    <property type="entry name" value="Pre-PUA"/>
</dbReference>
<dbReference type="GO" id="GO:0001731">
    <property type="term" value="P:formation of translation preinitiation complex"/>
    <property type="evidence" value="ECO:0007669"/>
    <property type="project" value="InterPro"/>
</dbReference>
<feature type="domain" description="Eukaryotic translation initiation factor 2D-like PUA RNA-binding" evidence="4">
    <location>
        <begin position="93"/>
        <end position="167"/>
    </location>
</feature>
<evidence type="ECO:0000259" key="3">
    <source>
        <dbReference type="Pfam" id="PF17832"/>
    </source>
</evidence>
<evidence type="ECO:0000256" key="2">
    <source>
        <dbReference type="SAM" id="MobiDB-lite"/>
    </source>
</evidence>
<dbReference type="PANTHER" id="PTHR12217:SF4">
    <property type="entry name" value="EUKARYOTIC TRANSLATION INITIATION FACTOR 2D"/>
    <property type="match status" value="1"/>
</dbReference>
<dbReference type="CDD" id="cd21156">
    <property type="entry name" value="PUA_eIF2d-like"/>
    <property type="match status" value="1"/>
</dbReference>
<dbReference type="InterPro" id="IPR015947">
    <property type="entry name" value="PUA-like_sf"/>
</dbReference>
<keyword evidence="1" id="KW-0963">Cytoplasm</keyword>
<evidence type="ECO:0000256" key="1">
    <source>
        <dbReference type="ARBA" id="ARBA00022490"/>
    </source>
</evidence>
<dbReference type="InterPro" id="IPR004521">
    <property type="entry name" value="Uncharacterised_CHP00451"/>
</dbReference>
<comment type="caution">
    <text evidence="5">The sequence shown here is derived from an EMBL/GenBank/DDBJ whole genome shotgun (WGS) entry which is preliminary data.</text>
</comment>
<dbReference type="InterPro" id="IPR039757">
    <property type="entry name" value="EIF2D"/>
</dbReference>
<dbReference type="GO" id="GO:0005737">
    <property type="term" value="C:cytoplasm"/>
    <property type="evidence" value="ECO:0007669"/>
    <property type="project" value="UniProtKB-SubCell"/>
</dbReference>
<name>Q4RJX1_TETNG</name>
<organism evidence="5">
    <name type="scientific">Tetraodon nigroviridis</name>
    <name type="common">Spotted green pufferfish</name>
    <name type="synonym">Chelonodon nigroviridis</name>
    <dbReference type="NCBI Taxonomy" id="99883"/>
    <lineage>
        <taxon>Eukaryota</taxon>
        <taxon>Metazoa</taxon>
        <taxon>Chordata</taxon>
        <taxon>Craniata</taxon>
        <taxon>Vertebrata</taxon>
        <taxon>Euteleostomi</taxon>
        <taxon>Actinopterygii</taxon>
        <taxon>Neopterygii</taxon>
        <taxon>Teleostei</taxon>
        <taxon>Neoteleostei</taxon>
        <taxon>Acanthomorphata</taxon>
        <taxon>Eupercaria</taxon>
        <taxon>Tetraodontiformes</taxon>
        <taxon>Tetradontoidea</taxon>
        <taxon>Tetraodontidae</taxon>
        <taxon>Tetraodon</taxon>
    </lineage>
</organism>
<evidence type="ECO:0000313" key="5">
    <source>
        <dbReference type="EMBL" id="CAG11311.1"/>
    </source>
</evidence>
<dbReference type="FunFam" id="3.10.400.20:FF:000002">
    <property type="entry name" value="Eukaryotic translation initiation factor 2D"/>
    <property type="match status" value="1"/>
</dbReference>
<dbReference type="EMBL" id="CAAE01015033">
    <property type="protein sequence ID" value="CAG11311.1"/>
    <property type="molecule type" value="Genomic_DNA"/>
</dbReference>
<dbReference type="Pfam" id="PF26292">
    <property type="entry name" value="PUA_elF2D"/>
    <property type="match status" value="1"/>
</dbReference>
<feature type="compositionally biased region" description="Basic and acidic residues" evidence="2">
    <location>
        <begin position="162"/>
        <end position="174"/>
    </location>
</feature>